<dbReference type="Pfam" id="PF08659">
    <property type="entry name" value="KR"/>
    <property type="match status" value="1"/>
</dbReference>
<dbReference type="InterPro" id="IPR042104">
    <property type="entry name" value="PKS_dehydratase_sf"/>
</dbReference>
<feature type="domain" description="Ketosynthase family 3 (KS3)" evidence="12">
    <location>
        <begin position="12"/>
        <end position="442"/>
    </location>
</feature>
<feature type="region of interest" description="Disordered" evidence="10">
    <location>
        <begin position="458"/>
        <end position="485"/>
    </location>
</feature>
<dbReference type="InterPro" id="IPR049551">
    <property type="entry name" value="PKS_DH_C"/>
</dbReference>
<dbReference type="PROSITE" id="PS52004">
    <property type="entry name" value="KS3_2"/>
    <property type="match status" value="1"/>
</dbReference>
<dbReference type="SMART" id="SM00823">
    <property type="entry name" value="PKS_PP"/>
    <property type="match status" value="1"/>
</dbReference>
<dbReference type="SMART" id="SM00826">
    <property type="entry name" value="PKS_DH"/>
    <property type="match status" value="1"/>
</dbReference>
<dbReference type="InterPro" id="IPR009081">
    <property type="entry name" value="PP-bd_ACP"/>
</dbReference>
<evidence type="ECO:0000256" key="6">
    <source>
        <dbReference type="ARBA" id="ARBA00023268"/>
    </source>
</evidence>
<dbReference type="InterPro" id="IPR020841">
    <property type="entry name" value="PKS_Beta-ketoAc_synthase_dom"/>
</dbReference>
<dbReference type="InterPro" id="IPR023213">
    <property type="entry name" value="CAT-like_dom_sf"/>
</dbReference>
<dbReference type="PANTHER" id="PTHR43775:SF22">
    <property type="entry name" value="SYNTHASE, PUTATIVE (JCVI)-RELATED"/>
    <property type="match status" value="1"/>
</dbReference>
<dbReference type="CDD" id="cd05195">
    <property type="entry name" value="enoyl_red"/>
    <property type="match status" value="1"/>
</dbReference>
<dbReference type="OrthoDB" id="329835at2759"/>
<keyword evidence="6" id="KW-0511">Multifunctional enzyme</keyword>
<feature type="active site" description="Proton acceptor; for dehydratase activity" evidence="9">
    <location>
        <position position="1000"/>
    </location>
</feature>
<dbReference type="InterPro" id="IPR014030">
    <property type="entry name" value="Ketoacyl_synth_N"/>
</dbReference>
<dbReference type="Gene3D" id="3.30.559.70">
    <property type="entry name" value="Choline/Carnitine o-acyltransferase, domain 2"/>
    <property type="match status" value="1"/>
</dbReference>
<dbReference type="Pfam" id="PF00109">
    <property type="entry name" value="ketoacyl-synt"/>
    <property type="match status" value="1"/>
</dbReference>
<dbReference type="GO" id="GO:0044550">
    <property type="term" value="P:secondary metabolite biosynthetic process"/>
    <property type="evidence" value="ECO:0007669"/>
    <property type="project" value="TreeGrafter"/>
</dbReference>
<dbReference type="Pfam" id="PF13602">
    <property type="entry name" value="ADH_zinc_N_2"/>
    <property type="match status" value="1"/>
</dbReference>
<keyword evidence="5" id="KW-0560">Oxidoreductase</keyword>
<keyword evidence="4" id="KW-0808">Transferase</keyword>
<evidence type="ECO:0000256" key="7">
    <source>
        <dbReference type="ARBA" id="ARBA00023315"/>
    </source>
</evidence>
<evidence type="ECO:0000256" key="9">
    <source>
        <dbReference type="PROSITE-ProRule" id="PRU01363"/>
    </source>
</evidence>
<comment type="caution">
    <text evidence="14">The sequence shown here is derived from an EMBL/GenBank/DDBJ whole genome shotgun (WGS) entry which is preliminary data.</text>
</comment>
<dbReference type="PROSITE" id="PS00440">
    <property type="entry name" value="ACYLTRANSF_C_2"/>
    <property type="match status" value="1"/>
</dbReference>
<feature type="compositionally biased region" description="Basic and acidic residues" evidence="10">
    <location>
        <begin position="2468"/>
        <end position="2477"/>
    </location>
</feature>
<dbReference type="PANTHER" id="PTHR43775">
    <property type="entry name" value="FATTY ACID SYNTHASE"/>
    <property type="match status" value="1"/>
</dbReference>
<dbReference type="SUPFAM" id="SSF50129">
    <property type="entry name" value="GroES-like"/>
    <property type="match status" value="1"/>
</dbReference>
<evidence type="ECO:0000256" key="3">
    <source>
        <dbReference type="ARBA" id="ARBA00022553"/>
    </source>
</evidence>
<feature type="active site" description="Proton acceptor" evidence="8">
    <location>
        <position position="2792"/>
    </location>
</feature>
<feature type="active site" description="Proton donor; for dehydratase activity" evidence="9">
    <location>
        <position position="1202"/>
    </location>
</feature>
<dbReference type="InterPro" id="IPR013968">
    <property type="entry name" value="PKS_KR"/>
</dbReference>
<dbReference type="SUPFAM" id="SSF55048">
    <property type="entry name" value="Probable ACP-binding domain of malonyl-CoA ACP transacylase"/>
    <property type="match status" value="1"/>
</dbReference>
<dbReference type="Gene3D" id="3.40.47.10">
    <property type="match status" value="1"/>
</dbReference>
<reference evidence="14" key="1">
    <citation type="submission" date="2022-09" db="EMBL/GenBank/DDBJ databases">
        <title>Fusarium specimens isolated from Avocado Roots.</title>
        <authorList>
            <person name="Stajich J."/>
            <person name="Roper C."/>
            <person name="Heimlech-Rivalta G."/>
        </authorList>
    </citation>
    <scope>NUCLEOTIDE SEQUENCE</scope>
    <source>
        <strain evidence="14">CF00136</strain>
    </source>
</reference>
<dbReference type="InterPro" id="IPR049552">
    <property type="entry name" value="PKS_DH_N"/>
</dbReference>
<evidence type="ECO:0000259" key="12">
    <source>
        <dbReference type="PROSITE" id="PS52004"/>
    </source>
</evidence>
<keyword evidence="7" id="KW-0012">Acyltransferase</keyword>
<evidence type="ECO:0000256" key="5">
    <source>
        <dbReference type="ARBA" id="ARBA00023002"/>
    </source>
</evidence>
<dbReference type="Pfam" id="PF14765">
    <property type="entry name" value="PS-DH"/>
    <property type="match status" value="1"/>
</dbReference>
<dbReference type="GO" id="GO:0016491">
    <property type="term" value="F:oxidoreductase activity"/>
    <property type="evidence" value="ECO:0007669"/>
    <property type="project" value="UniProtKB-KW"/>
</dbReference>
<dbReference type="InterPro" id="IPR039551">
    <property type="entry name" value="Cho/carn_acyl_trans"/>
</dbReference>
<evidence type="ECO:0000259" key="11">
    <source>
        <dbReference type="PROSITE" id="PS50075"/>
    </source>
</evidence>
<dbReference type="InterPro" id="IPR016035">
    <property type="entry name" value="Acyl_Trfase/lysoPLipase"/>
</dbReference>
<dbReference type="CDD" id="cd00833">
    <property type="entry name" value="PKS"/>
    <property type="match status" value="1"/>
</dbReference>
<feature type="compositionally biased region" description="Polar residues" evidence="10">
    <location>
        <begin position="467"/>
        <end position="478"/>
    </location>
</feature>
<dbReference type="InterPro" id="IPR011032">
    <property type="entry name" value="GroES-like_sf"/>
</dbReference>
<dbReference type="Pfam" id="PF21089">
    <property type="entry name" value="PKS_DH_N"/>
    <property type="match status" value="1"/>
</dbReference>
<evidence type="ECO:0000313" key="14">
    <source>
        <dbReference type="EMBL" id="KAJ4253427.1"/>
    </source>
</evidence>
<dbReference type="InterPro" id="IPR042231">
    <property type="entry name" value="Cho/carn_acyl_trans_2"/>
</dbReference>
<evidence type="ECO:0000256" key="4">
    <source>
        <dbReference type="ARBA" id="ARBA00022679"/>
    </source>
</evidence>
<evidence type="ECO:0000259" key="13">
    <source>
        <dbReference type="PROSITE" id="PS52019"/>
    </source>
</evidence>
<sequence length="3074" mass="334443">MNGSIPSQLRAPVPIAIVGMGCRLPGGANDPEGLWKLVSEGRSAWSKVPADRWNEHSFYHPGTSVQEAINHRGGHFLEKDPGLWDANFFGVASAEANALDPQGRILLETAYEALENAGMPLEAVKGSKAAVYVALFSQDWETMLLKDTHELTKYHLLGTTKSLIANRVSYFLDLRGPSLTVDTACSGGLVALHLACQALRTGESNLALACGTNLILTPDIMFGETFLNMLNDDGKSYSFDERGDGYGRGEGVATLVLKRLDDAIADGDPIRAIIRNSGVNHDGKTNGISYPSPEAQQELAEHVYAEAGLDPRETDYVEAHGTGTQAGDKVEMTAIRKVFCQSRDSELLLGSVKASVGHTESTSGIAAVIKTVLMLEKGFIPSLPSLVEIKSSIKHLMKYPIRIPKALDPWELTLRKDGSLSRRASVQNFGFGGTNGHVILESANDGHLLNEQRANGRQVNGHDLDDTQSNTMQTNGSPQDEEVKSSSPQLFVFTAKAKSSLSAGMKDLQQWITDRNGDVDMQALAWTLGCRRSLMAWRSTCVASRTEYLLTSMAGLPSVRASLSKPQPIVFLFTGQGAQWHAMGRELLQTNSAFRNSIVRSDQILQSLGMTWSLVEELLKDKSTSKMDRSEVAQPASTAVQVALVDLLRKLRIVPQAVLGHSSGEIAAAYAAGAITQGDVMRITLRRSQISQWVKDAVPSPGAMMAVGLGEPEVLPYLERTNEELRDAALASIACINSPLSTTITGDREAVEHVQKLLEKDGIFNRLLRVDTAYHSHHMSIIAPRYEEELGNISGSALSTGGVRFFSSATTQEKSSGFGTSYWVENLVSQVRFSEGLETLCQALVQENQKTGGAAITPLFIEVGPHAALKSPFTQTMKSLGLPDFDHQYTSVLVRGQDARHSVLAAAGKAFELGCPVDIAAANSYGARDTHPSKVLTTLPPYSWDLSTRFWHESRLSTSYRFRQHPYHDILGLRVVSGNSINPTWRQILGVDRQPWLRDHVVDGFKIFPGSGYVCMAIEAVLQLASEGPAGQKTLLDEPHQVKIQDVHFLKALVIPDSPETVELQLQLTGGGDVLTPRDFSVVSISSGGQWAEHCRGSVFMISGHDDNANSVEGTRESDIAASSRAEWLQNIRDSCQSISDHDAIYAEMKANGNLYGPTFADIQTIKLGDRRAVATVEIPEINSQMPGQHMHPHLIHPSTLDAITHALIPVGSRSRKSGSVMPTSISGLTVSSAMPSQPGGLVDVVIESTSPRATKIEVVPRNDGEAASKSLVSIYGLETVAIGEGRRSEDPDSRFKRPLHIEWEEDADFFAASVRGLKSQQELEEHVSSYLLRYSLKKPALRILETTNASPTNVSAAVLGAMRPSTASYDICSKSPGAIEDLKSSFEAANVELTESVRFQVFDLSQDRPSEGNQAPAYESYDVAIVNYDAYATIDIAQILGNVRKLLRPGGALLLVGQGPAPGELTQRLNENSFSSPEPATVGLDTQTTGTGSSFCVVAIALASHKGAGTPVSIKIIPDLHGKLHDFAEQLSDVISNDTALKSATSAAISSSSSWLPEGPVDPATTYIILDEGTSPLLLEPSSSDFAEIRSLALAAKSVFWISMRSDGKNSESESDMMMATGFTRVIRKESEGLKLVTLTVRQDLPDHSAVLQAISGILKTSFVEQRDRVCELEYQYNNNSVLVPRLRVAPHYERWSHGKAAQNGEAAVIEDIALTPERPLKLEVEVPGLLSSMRFTDDGPRAPLGVDEVEVQAKSYGVNTNVVEMAMGQLSQDQENGLTWVSEWAGVVTAVGIGLSDKWKVGDQVCGLGGAYCELYASLPRIKGPDLQLMRRLPSSILFSEASAALLAYTTAWLALNDVARLKPGQTVLVHSAETATGQAAVQIAQLLDASVFATVKDVEAKNLVVGILGVAESQVYSSQHTNYKQGVLRQTTGQGVDVILNSLDDSHLQDSWDSLTSFGTFFDLREGHKLSIQAPVGKNATFSSLGLGLLIRQRPEVVGKAMDKVIELIEDGKISGIHSTQSLPISQIETAFRLVSKGQTTGKVVLEVNDGDIVRATVPKPADLTIRTDATYVVPGGLGSLGEKICVWLATHGARHIVALNRSGTTRNPSDLVALEAELKSNGTKLYRPACDVTDEARVREVAAWCTANLPPVRGIIQSAASFVDKVLENMTGENFNKGVRPKRNGTINVYNAFASDQLEHVVLLSSAAGVLGSKGQTHYNTGNAFQEGFGLQKVGEQATSGHKTRFTVIQPALITGSDADVTGAHRKKMFHRQGGVMVTFSEVLALIEYSMGDQARQDCYTQLIMGVDPSSIADDGTFNIRFMNDIIQAQTGVDAIADETGAPRAAGAASAGQMLLAVAGNQEQMHTVVIEAIANRIRELVAISGDDLGTSIPLVEVGVDSLVAIELKNWIARELEASLQTSQILDAQSITSLAAIVVQKSSIANKQADGSAANGVNGDAPKAAGHDAAKGPDNRITGAAPTHGHKCCATSKELPVMPLLGLDTICDLYYKAIEHLMTAEQRTHLLNQFNTLKQPGGLGRKLHTRLMERFQDPTIDNWLFEPANEQVYTGRNYPLSPWGGMAGPDAFSKFLHRQAERAAIVSLSALKFKRSLEAGTMEPTVIGGRPQCTYMHSWLFNTYREPVDGVDRMQKMPPNEYVAVLRKGHMFRVDPVDANGEFIPFTKLEAAFQAIIDKDVGNDAWESILTADDRNSWARIRQSAIEGHPDNKLYLDMVQGAAFLVCLDEAAPTNSEERMDSMLLNKGFNRWYDKGLKLIICSNGVSGMHVDHSMIDGTTIREMYEARTEAIESYQREDTNSQAAHDEAVQVEQYTFHTSPDMLDRIEHIRDRYIAETSTIGFTKWTCSRFGQDYFQSIRMPAKGIYETMVQLGSKYYLGRNEPCWSAISMGHYHKGRIDIIQTYTREMQSFCNLVDDPNVEPSVKLALLKDAARSHGPNIQRAMQGKGYERQLVALETQLREGEEKPSIFTDPVYQAMRPHWVMTGSTDIGSAGGGEFGFILRHPDSIWLQYLIEPEKAYFIIVMNKTDKDRFVECMEKAAAVVQELLDIEAKS</sequence>
<dbReference type="InterPro" id="IPR016036">
    <property type="entry name" value="Malonyl_transacylase_ACP-bd"/>
</dbReference>
<feature type="region of interest" description="C-terminal hotdog fold" evidence="9">
    <location>
        <begin position="1137"/>
        <end position="1289"/>
    </location>
</feature>
<dbReference type="Gene3D" id="3.40.366.10">
    <property type="entry name" value="Malonyl-Coenzyme A Acyl Carrier Protein, domain 2"/>
    <property type="match status" value="1"/>
</dbReference>
<proteinExistence type="inferred from homology"/>
<dbReference type="Gene3D" id="3.30.559.10">
    <property type="entry name" value="Chloramphenicol acetyltransferase-like domain"/>
    <property type="match status" value="1"/>
</dbReference>
<dbReference type="GO" id="GO:0004312">
    <property type="term" value="F:fatty acid synthase activity"/>
    <property type="evidence" value="ECO:0007669"/>
    <property type="project" value="TreeGrafter"/>
</dbReference>
<dbReference type="Proteomes" id="UP001152049">
    <property type="component" value="Unassembled WGS sequence"/>
</dbReference>
<dbReference type="SUPFAM" id="SSF53901">
    <property type="entry name" value="Thiolase-like"/>
    <property type="match status" value="1"/>
</dbReference>
<dbReference type="SUPFAM" id="SSF51735">
    <property type="entry name" value="NAD(P)-binding Rossmann-fold domains"/>
    <property type="match status" value="2"/>
</dbReference>
<gene>
    <name evidence="14" type="ORF">NW762_010585</name>
</gene>
<dbReference type="InterPro" id="IPR032821">
    <property type="entry name" value="PKS_assoc"/>
</dbReference>
<dbReference type="InterPro" id="IPR016039">
    <property type="entry name" value="Thiolase-like"/>
</dbReference>
<dbReference type="PROSITE" id="PS52019">
    <property type="entry name" value="PKS_MFAS_DH"/>
    <property type="match status" value="1"/>
</dbReference>
<evidence type="ECO:0000256" key="2">
    <source>
        <dbReference type="ARBA" id="ARBA00022450"/>
    </source>
</evidence>
<dbReference type="SMART" id="SM00827">
    <property type="entry name" value="PKS_AT"/>
    <property type="match status" value="1"/>
</dbReference>
<dbReference type="InterPro" id="IPR020843">
    <property type="entry name" value="ER"/>
</dbReference>
<accession>A0A9W8RTP9</accession>
<feature type="domain" description="PKS/mFAS DH" evidence="13">
    <location>
        <begin position="968"/>
        <end position="1289"/>
    </location>
</feature>
<dbReference type="EMBL" id="JAOQAZ010000024">
    <property type="protein sequence ID" value="KAJ4253427.1"/>
    <property type="molecule type" value="Genomic_DNA"/>
</dbReference>
<dbReference type="Gene3D" id="3.40.50.720">
    <property type="entry name" value="NAD(P)-binding Rossmann-like Domain"/>
    <property type="match status" value="2"/>
</dbReference>
<dbReference type="Pfam" id="PF02801">
    <property type="entry name" value="Ketoacyl-synt_C"/>
    <property type="match status" value="1"/>
</dbReference>
<dbReference type="InterPro" id="IPR057326">
    <property type="entry name" value="KR_dom"/>
</dbReference>
<evidence type="ECO:0008006" key="16">
    <source>
        <dbReference type="Google" id="ProtNLM"/>
    </source>
</evidence>
<feature type="region of interest" description="Disordered" evidence="10">
    <location>
        <begin position="2452"/>
        <end position="2481"/>
    </location>
</feature>
<dbReference type="SUPFAM" id="SSF52151">
    <property type="entry name" value="FabD/lysophospholipase-like"/>
    <property type="match status" value="1"/>
</dbReference>
<dbReference type="Pfam" id="PF00755">
    <property type="entry name" value="Carn_acyltransf"/>
    <property type="match status" value="1"/>
</dbReference>
<dbReference type="InterPro" id="IPR014031">
    <property type="entry name" value="Ketoacyl_synth_C"/>
</dbReference>
<dbReference type="Gene3D" id="3.90.180.10">
    <property type="entry name" value="Medium-chain alcohol dehydrogenases, catalytic domain"/>
    <property type="match status" value="1"/>
</dbReference>
<dbReference type="SUPFAM" id="SSF52777">
    <property type="entry name" value="CoA-dependent acyltransferases"/>
    <property type="match status" value="2"/>
</dbReference>
<dbReference type="Gene3D" id="3.40.50.150">
    <property type="entry name" value="Vaccinia Virus protein VP39"/>
    <property type="match status" value="1"/>
</dbReference>
<dbReference type="InterPro" id="IPR036291">
    <property type="entry name" value="NAD(P)-bd_dom_sf"/>
</dbReference>
<dbReference type="PROSITE" id="PS50075">
    <property type="entry name" value="CARRIER"/>
    <property type="match status" value="1"/>
</dbReference>
<keyword evidence="3" id="KW-0597">Phosphoprotein</keyword>
<dbReference type="InterPro" id="IPR029063">
    <property type="entry name" value="SAM-dependent_MTases_sf"/>
</dbReference>
<feature type="region of interest" description="N-terminal hotdog fold" evidence="9">
    <location>
        <begin position="968"/>
        <end position="1106"/>
    </location>
</feature>
<dbReference type="SMART" id="SM00825">
    <property type="entry name" value="PKS_KS"/>
    <property type="match status" value="1"/>
</dbReference>
<dbReference type="InterPro" id="IPR020806">
    <property type="entry name" value="PKS_PP-bd"/>
</dbReference>
<evidence type="ECO:0000256" key="8">
    <source>
        <dbReference type="PIRSR" id="PIRSR600542-1"/>
    </source>
</evidence>
<dbReference type="InterPro" id="IPR000542">
    <property type="entry name" value="Carn_acyl_trans"/>
</dbReference>
<dbReference type="Pfam" id="PF16197">
    <property type="entry name" value="KAsynt_C_assoc"/>
    <property type="match status" value="1"/>
</dbReference>
<dbReference type="SUPFAM" id="SSF53335">
    <property type="entry name" value="S-adenosyl-L-methionine-dependent methyltransferases"/>
    <property type="match status" value="1"/>
</dbReference>
<name>A0A9W8RTP9_9HYPO</name>
<dbReference type="SMART" id="SM00829">
    <property type="entry name" value="PKS_ER"/>
    <property type="match status" value="1"/>
</dbReference>
<dbReference type="InterPro" id="IPR049900">
    <property type="entry name" value="PKS_mFAS_DH"/>
</dbReference>
<dbReference type="Gene3D" id="3.10.129.110">
    <property type="entry name" value="Polyketide synthase dehydratase"/>
    <property type="match status" value="1"/>
</dbReference>
<evidence type="ECO:0000256" key="1">
    <source>
        <dbReference type="ARBA" id="ARBA00005232"/>
    </source>
</evidence>
<dbReference type="Pfam" id="PF00698">
    <property type="entry name" value="Acyl_transf_1"/>
    <property type="match status" value="1"/>
</dbReference>
<dbReference type="CDD" id="cd02440">
    <property type="entry name" value="AdoMet_MTases"/>
    <property type="match status" value="1"/>
</dbReference>
<comment type="similarity">
    <text evidence="1">Belongs to the carnitine/choline acetyltransferase family.</text>
</comment>
<organism evidence="14 15">
    <name type="scientific">Fusarium torreyae</name>
    <dbReference type="NCBI Taxonomy" id="1237075"/>
    <lineage>
        <taxon>Eukaryota</taxon>
        <taxon>Fungi</taxon>
        <taxon>Dikarya</taxon>
        <taxon>Ascomycota</taxon>
        <taxon>Pezizomycotina</taxon>
        <taxon>Sordariomycetes</taxon>
        <taxon>Hypocreomycetidae</taxon>
        <taxon>Hypocreales</taxon>
        <taxon>Nectriaceae</taxon>
        <taxon>Fusarium</taxon>
    </lineage>
</organism>
<dbReference type="SMART" id="SM00822">
    <property type="entry name" value="PKS_KR"/>
    <property type="match status" value="1"/>
</dbReference>
<dbReference type="InterPro" id="IPR036736">
    <property type="entry name" value="ACP-like_sf"/>
</dbReference>
<evidence type="ECO:0000256" key="10">
    <source>
        <dbReference type="SAM" id="MobiDB-lite"/>
    </source>
</evidence>
<keyword evidence="15" id="KW-1185">Reference proteome</keyword>
<keyword evidence="2" id="KW-0596">Phosphopantetheine</keyword>
<dbReference type="InterPro" id="IPR014043">
    <property type="entry name" value="Acyl_transferase_dom"/>
</dbReference>
<feature type="domain" description="Carrier" evidence="11">
    <location>
        <begin position="2368"/>
        <end position="2445"/>
    </location>
</feature>
<dbReference type="Gene3D" id="1.10.1200.10">
    <property type="entry name" value="ACP-like"/>
    <property type="match status" value="1"/>
</dbReference>
<dbReference type="Pfam" id="PF23297">
    <property type="entry name" value="ACP_SdgA_C"/>
    <property type="match status" value="1"/>
</dbReference>
<dbReference type="InterPro" id="IPR020807">
    <property type="entry name" value="PKS_DH"/>
</dbReference>
<dbReference type="InterPro" id="IPR050091">
    <property type="entry name" value="PKS_NRPS_Biosynth_Enz"/>
</dbReference>
<dbReference type="GO" id="GO:0006633">
    <property type="term" value="P:fatty acid biosynthetic process"/>
    <property type="evidence" value="ECO:0007669"/>
    <property type="project" value="TreeGrafter"/>
</dbReference>
<dbReference type="InterPro" id="IPR001227">
    <property type="entry name" value="Ac_transferase_dom_sf"/>
</dbReference>
<dbReference type="SUPFAM" id="SSF47336">
    <property type="entry name" value="ACP-like"/>
    <property type="match status" value="1"/>
</dbReference>
<dbReference type="GO" id="GO:0031177">
    <property type="term" value="F:phosphopantetheine binding"/>
    <property type="evidence" value="ECO:0007669"/>
    <property type="project" value="InterPro"/>
</dbReference>
<evidence type="ECO:0000313" key="15">
    <source>
        <dbReference type="Proteomes" id="UP001152049"/>
    </source>
</evidence>
<protein>
    <recommendedName>
        <fullName evidence="16">Polyketide synthase</fullName>
    </recommendedName>
</protein>